<feature type="transmembrane region" description="Helical" evidence="24">
    <location>
        <begin position="30"/>
        <end position="48"/>
    </location>
</feature>
<evidence type="ECO:0000256" key="16">
    <source>
        <dbReference type="ARBA" id="ARBA00023209"/>
    </source>
</evidence>
<feature type="transmembrane region" description="Helical" evidence="24">
    <location>
        <begin position="104"/>
        <end position="122"/>
    </location>
</feature>
<evidence type="ECO:0000256" key="19">
    <source>
        <dbReference type="ARBA" id="ARBA00031825"/>
    </source>
</evidence>
<organism evidence="25 26">
    <name type="scientific">Actinomadura fulvescens</name>
    <dbReference type="NCBI Taxonomy" id="46160"/>
    <lineage>
        <taxon>Bacteria</taxon>
        <taxon>Bacillati</taxon>
        <taxon>Actinomycetota</taxon>
        <taxon>Actinomycetes</taxon>
        <taxon>Streptosporangiales</taxon>
        <taxon>Thermomonosporaceae</taxon>
        <taxon>Actinomadura</taxon>
    </lineage>
</organism>
<evidence type="ECO:0000256" key="3">
    <source>
        <dbReference type="ARBA" id="ARBA00005119"/>
    </source>
</evidence>
<evidence type="ECO:0000256" key="14">
    <source>
        <dbReference type="ARBA" id="ARBA00023098"/>
    </source>
</evidence>
<evidence type="ECO:0000256" key="17">
    <source>
        <dbReference type="ARBA" id="ARBA00023264"/>
    </source>
</evidence>
<name>A0ABN3QKP4_9ACTN</name>
<accession>A0ABN3QKP4</accession>
<dbReference type="Pfam" id="PF01148">
    <property type="entry name" value="CTP_transf_1"/>
    <property type="match status" value="1"/>
</dbReference>
<comment type="pathway">
    <text evidence="3">Phospholipid metabolism; CDP-diacylglycerol biosynthesis; CDP-diacylglycerol from sn-glycerol 3-phosphate: step 3/3.</text>
</comment>
<evidence type="ECO:0000256" key="10">
    <source>
        <dbReference type="ARBA" id="ARBA00022679"/>
    </source>
</evidence>
<keyword evidence="15 24" id="KW-0472">Membrane</keyword>
<dbReference type="Proteomes" id="UP001501509">
    <property type="component" value="Unassembled WGS sequence"/>
</dbReference>
<keyword evidence="26" id="KW-1185">Reference proteome</keyword>
<feature type="transmembrane region" description="Helical" evidence="24">
    <location>
        <begin position="6"/>
        <end position="23"/>
    </location>
</feature>
<dbReference type="PANTHER" id="PTHR46382:SF1">
    <property type="entry name" value="PHOSPHATIDATE CYTIDYLYLTRANSFERASE"/>
    <property type="match status" value="1"/>
</dbReference>
<evidence type="ECO:0000256" key="18">
    <source>
        <dbReference type="ARBA" id="ARBA00029893"/>
    </source>
</evidence>
<comment type="subcellular location">
    <subcellularLocation>
        <location evidence="2">Cell membrane</location>
        <topology evidence="2">Multi-pass membrane protein</topology>
    </subcellularLocation>
</comment>
<reference evidence="25 26" key="1">
    <citation type="journal article" date="2019" name="Int. J. Syst. Evol. Microbiol.">
        <title>The Global Catalogue of Microorganisms (GCM) 10K type strain sequencing project: providing services to taxonomists for standard genome sequencing and annotation.</title>
        <authorList>
            <consortium name="The Broad Institute Genomics Platform"/>
            <consortium name="The Broad Institute Genome Sequencing Center for Infectious Disease"/>
            <person name="Wu L."/>
            <person name="Ma J."/>
        </authorList>
    </citation>
    <scope>NUCLEOTIDE SEQUENCE [LARGE SCALE GENOMIC DNA]</scope>
    <source>
        <strain evidence="25 26">JCM 6833</strain>
    </source>
</reference>
<evidence type="ECO:0000256" key="22">
    <source>
        <dbReference type="ARBA" id="ARBA00032743"/>
    </source>
</evidence>
<evidence type="ECO:0000256" key="20">
    <source>
        <dbReference type="ARBA" id="ARBA00032253"/>
    </source>
</evidence>
<evidence type="ECO:0000256" key="2">
    <source>
        <dbReference type="ARBA" id="ARBA00004651"/>
    </source>
</evidence>
<comment type="caution">
    <text evidence="25">The sequence shown here is derived from an EMBL/GenBank/DDBJ whole genome shotgun (WGS) entry which is preliminary data.</text>
</comment>
<proteinExistence type="inferred from homology"/>
<evidence type="ECO:0000256" key="24">
    <source>
        <dbReference type="SAM" id="Phobius"/>
    </source>
</evidence>
<keyword evidence="12" id="KW-0548">Nucleotidyltransferase</keyword>
<keyword evidence="14" id="KW-0443">Lipid metabolism</keyword>
<comment type="similarity">
    <text evidence="5">Belongs to the CDS family.</text>
</comment>
<feature type="transmembrane region" description="Helical" evidence="24">
    <location>
        <begin position="54"/>
        <end position="72"/>
    </location>
</feature>
<comment type="catalytic activity">
    <reaction evidence="1">
        <text>a 1,2-diacyl-sn-glycero-3-phosphate + CTP + H(+) = a CDP-1,2-diacyl-sn-glycerol + diphosphate</text>
        <dbReference type="Rhea" id="RHEA:16229"/>
        <dbReference type="ChEBI" id="CHEBI:15378"/>
        <dbReference type="ChEBI" id="CHEBI:33019"/>
        <dbReference type="ChEBI" id="CHEBI:37563"/>
        <dbReference type="ChEBI" id="CHEBI:58332"/>
        <dbReference type="ChEBI" id="CHEBI:58608"/>
        <dbReference type="EC" id="2.7.7.41"/>
    </reaction>
</comment>
<evidence type="ECO:0000256" key="8">
    <source>
        <dbReference type="ARBA" id="ARBA00022475"/>
    </source>
</evidence>
<keyword evidence="11 24" id="KW-0812">Transmembrane</keyword>
<gene>
    <name evidence="25" type="ORF">GCM10010411_78080</name>
</gene>
<evidence type="ECO:0000256" key="13">
    <source>
        <dbReference type="ARBA" id="ARBA00022989"/>
    </source>
</evidence>
<protein>
    <recommendedName>
        <fullName evidence="7">Phosphatidate cytidylyltransferase</fullName>
        <ecNumber evidence="6">2.7.7.41</ecNumber>
    </recommendedName>
    <alternativeName>
        <fullName evidence="20">CDP-DAG synthase</fullName>
    </alternativeName>
    <alternativeName>
        <fullName evidence="22">CDP-DG synthase</fullName>
    </alternativeName>
    <alternativeName>
        <fullName evidence="18">CDP-diacylglycerol synthase</fullName>
    </alternativeName>
    <alternativeName>
        <fullName evidence="21">CDP-diglyceride pyrophosphorylase</fullName>
    </alternativeName>
    <alternativeName>
        <fullName evidence="23">CDP-diglyceride synthase</fullName>
    </alternativeName>
    <alternativeName>
        <fullName evidence="19">CTP:phosphatidate cytidylyltransferase</fullName>
    </alternativeName>
</protein>
<evidence type="ECO:0000256" key="4">
    <source>
        <dbReference type="ARBA" id="ARBA00005189"/>
    </source>
</evidence>
<evidence type="ECO:0000256" key="11">
    <source>
        <dbReference type="ARBA" id="ARBA00022692"/>
    </source>
</evidence>
<evidence type="ECO:0000256" key="6">
    <source>
        <dbReference type="ARBA" id="ARBA00012487"/>
    </source>
</evidence>
<evidence type="ECO:0000313" key="25">
    <source>
        <dbReference type="EMBL" id="GAA2628999.1"/>
    </source>
</evidence>
<sequence length="267" mass="26609">MTVVQAAPWIGGALAIGGVGAALSRRRDYLVRWCAWTVAVPAVLGAFALGEPGLTLLAALGGTVCAAEYAALARLRPADRVVLHAAALALPAAAWLTPGRLPQVLAAAVLAALLIPVLAADADDGARRLAFTAGGILWFAPLAGAVLLGNAVLALFAAVSVTDITASLAGRRLRGPKLSPISPDKTWSGALCGAAAGLAALAALDAFTPAHAAAVLLGAPLGDLLESLIKRSLGAKDSASWLAGAGGLLDRLDSLLLTLALALLPAL</sequence>
<keyword evidence="13 24" id="KW-1133">Transmembrane helix</keyword>
<evidence type="ECO:0000256" key="5">
    <source>
        <dbReference type="ARBA" id="ARBA00010185"/>
    </source>
</evidence>
<evidence type="ECO:0000256" key="15">
    <source>
        <dbReference type="ARBA" id="ARBA00023136"/>
    </source>
</evidence>
<keyword evidence="9" id="KW-0444">Lipid biosynthesis</keyword>
<evidence type="ECO:0000256" key="7">
    <source>
        <dbReference type="ARBA" id="ARBA00019373"/>
    </source>
</evidence>
<dbReference type="EC" id="2.7.7.41" evidence="6"/>
<keyword evidence="8" id="KW-1003">Cell membrane</keyword>
<evidence type="ECO:0000256" key="9">
    <source>
        <dbReference type="ARBA" id="ARBA00022516"/>
    </source>
</evidence>
<dbReference type="RefSeq" id="WP_344547536.1">
    <property type="nucleotide sequence ID" value="NZ_BAAATD010000014.1"/>
</dbReference>
<evidence type="ECO:0000256" key="1">
    <source>
        <dbReference type="ARBA" id="ARBA00001698"/>
    </source>
</evidence>
<evidence type="ECO:0000256" key="12">
    <source>
        <dbReference type="ARBA" id="ARBA00022695"/>
    </source>
</evidence>
<comment type="pathway">
    <text evidence="4">Lipid metabolism.</text>
</comment>
<keyword evidence="16" id="KW-0594">Phospholipid biosynthesis</keyword>
<keyword evidence="10" id="KW-0808">Transferase</keyword>
<evidence type="ECO:0000256" key="21">
    <source>
        <dbReference type="ARBA" id="ARBA00032396"/>
    </source>
</evidence>
<keyword evidence="17" id="KW-1208">Phospholipid metabolism</keyword>
<dbReference type="PANTHER" id="PTHR46382">
    <property type="entry name" value="PHOSPHATIDATE CYTIDYLYLTRANSFERASE"/>
    <property type="match status" value="1"/>
</dbReference>
<feature type="transmembrane region" description="Helical" evidence="24">
    <location>
        <begin position="129"/>
        <end position="148"/>
    </location>
</feature>
<dbReference type="EMBL" id="BAAATD010000014">
    <property type="protein sequence ID" value="GAA2628999.1"/>
    <property type="molecule type" value="Genomic_DNA"/>
</dbReference>
<evidence type="ECO:0000313" key="26">
    <source>
        <dbReference type="Proteomes" id="UP001501509"/>
    </source>
</evidence>
<evidence type="ECO:0000256" key="23">
    <source>
        <dbReference type="ARBA" id="ARBA00033406"/>
    </source>
</evidence>